<protein>
    <submittedName>
        <fullName evidence="2">Phosphoribosyltransferase family protein</fullName>
    </submittedName>
</protein>
<dbReference type="CDD" id="cd06223">
    <property type="entry name" value="PRTases_typeI"/>
    <property type="match status" value="1"/>
</dbReference>
<evidence type="ECO:0000313" key="3">
    <source>
        <dbReference type="Proteomes" id="UP001375370"/>
    </source>
</evidence>
<feature type="domain" description="Phosphoribosyltransferase" evidence="1">
    <location>
        <begin position="17"/>
        <end position="198"/>
    </location>
</feature>
<gene>
    <name evidence="2" type="ORF">V8247_00130</name>
</gene>
<reference evidence="2 3" key="1">
    <citation type="submission" date="2024-03" db="EMBL/GenBank/DDBJ databases">
        <title>A Dehalogenimonas Isolated from Estuarine Sediments Dihaloeliminates Chlorinated Alkanes.</title>
        <authorList>
            <person name="Yang Y."/>
            <person name="Wang H."/>
        </authorList>
    </citation>
    <scope>NUCLEOTIDE SEQUENCE [LARGE SCALE GENOMIC DNA]</scope>
    <source>
        <strain evidence="2 3">W</strain>
    </source>
</reference>
<dbReference type="RefSeq" id="WP_338737553.1">
    <property type="nucleotide sequence ID" value="NZ_CP146612.1"/>
</dbReference>
<keyword evidence="3" id="KW-1185">Reference proteome</keyword>
<dbReference type="Gene3D" id="3.40.50.2020">
    <property type="match status" value="1"/>
</dbReference>
<evidence type="ECO:0000259" key="1">
    <source>
        <dbReference type="Pfam" id="PF00156"/>
    </source>
</evidence>
<dbReference type="Pfam" id="PF00156">
    <property type="entry name" value="Pribosyltran"/>
    <property type="match status" value="1"/>
</dbReference>
<evidence type="ECO:0000313" key="2">
    <source>
        <dbReference type="EMBL" id="WWX25410.1"/>
    </source>
</evidence>
<dbReference type="EMBL" id="CP146612">
    <property type="protein sequence ID" value="WWX25410.1"/>
    <property type="molecule type" value="Genomic_DNA"/>
</dbReference>
<dbReference type="InterPro" id="IPR000836">
    <property type="entry name" value="PRTase_dom"/>
</dbReference>
<dbReference type="Gene3D" id="3.30.1310.20">
    <property type="entry name" value="PRTase-like"/>
    <property type="match status" value="1"/>
</dbReference>
<dbReference type="InterPro" id="IPR029057">
    <property type="entry name" value="PRTase-like"/>
</dbReference>
<organism evidence="2 3">
    <name type="scientific">Candidatus Dehalogenimonas loeffleri</name>
    <dbReference type="NCBI Taxonomy" id="3127115"/>
    <lineage>
        <taxon>Bacteria</taxon>
        <taxon>Bacillati</taxon>
        <taxon>Chloroflexota</taxon>
        <taxon>Dehalococcoidia</taxon>
        <taxon>Dehalococcoidales</taxon>
        <taxon>Dehalococcoidaceae</taxon>
        <taxon>Dehalogenimonas</taxon>
    </lineage>
</organism>
<accession>A0ABZ2JAK4</accession>
<dbReference type="SUPFAM" id="SSF53271">
    <property type="entry name" value="PRTase-like"/>
    <property type="match status" value="1"/>
</dbReference>
<dbReference type="GO" id="GO:0016757">
    <property type="term" value="F:glycosyltransferase activity"/>
    <property type="evidence" value="ECO:0007669"/>
    <property type="project" value="UniProtKB-KW"/>
</dbReference>
<proteinExistence type="predicted"/>
<keyword evidence="2" id="KW-0328">Glycosyltransferase</keyword>
<name>A0ABZ2JAK4_9CHLR</name>
<dbReference type="Proteomes" id="UP001375370">
    <property type="component" value="Chromosome"/>
</dbReference>
<sequence length="216" mass="23494">MRIINRNFRVFKNRGEAGRLLARELSGNDLNNPIVLGVPRGGVIVGAAIAEVLQAELDIVISRKLRVPQQPELAFGALAENGSISLNESLINNLGISRQAVEHEINFQRTEIGRRQRLFRTNKPKTSLLGRSVILTDDGIATGETFRTALEAVKLEHPVSLTAALPVGPESTVASLAAIADDVICWNCPPSFNAVGQFYEDFREITDAEVLSVLSP</sequence>
<keyword evidence="2" id="KW-0808">Transferase</keyword>